<reference evidence="1" key="1">
    <citation type="submission" date="2014-09" db="EMBL/GenBank/DDBJ databases">
        <authorList>
            <person name="Magalhaes I.L.F."/>
            <person name="Oliveira U."/>
            <person name="Santos F.R."/>
            <person name="Vidigal T.H.D.A."/>
            <person name="Brescovit A.D."/>
            <person name="Santos A.J."/>
        </authorList>
    </citation>
    <scope>NUCLEOTIDE SEQUENCE</scope>
    <source>
        <tissue evidence="1">Shoot tissue taken approximately 20 cm above the soil surface</tissue>
    </source>
</reference>
<accession>A0A0A8YIX5</accession>
<dbReference type="AlphaFoldDB" id="A0A0A8YIX5"/>
<protein>
    <submittedName>
        <fullName evidence="1">Uncharacterized protein</fullName>
    </submittedName>
</protein>
<organism evidence="1">
    <name type="scientific">Arundo donax</name>
    <name type="common">Giant reed</name>
    <name type="synonym">Donax arundinaceus</name>
    <dbReference type="NCBI Taxonomy" id="35708"/>
    <lineage>
        <taxon>Eukaryota</taxon>
        <taxon>Viridiplantae</taxon>
        <taxon>Streptophyta</taxon>
        <taxon>Embryophyta</taxon>
        <taxon>Tracheophyta</taxon>
        <taxon>Spermatophyta</taxon>
        <taxon>Magnoliopsida</taxon>
        <taxon>Liliopsida</taxon>
        <taxon>Poales</taxon>
        <taxon>Poaceae</taxon>
        <taxon>PACMAD clade</taxon>
        <taxon>Arundinoideae</taxon>
        <taxon>Arundineae</taxon>
        <taxon>Arundo</taxon>
    </lineage>
</organism>
<name>A0A0A8YIX5_ARUDO</name>
<evidence type="ECO:0000313" key="1">
    <source>
        <dbReference type="EMBL" id="JAD26439.1"/>
    </source>
</evidence>
<dbReference type="EMBL" id="GBRH01271456">
    <property type="protein sequence ID" value="JAD26439.1"/>
    <property type="molecule type" value="Transcribed_RNA"/>
</dbReference>
<reference evidence="1" key="2">
    <citation type="journal article" date="2015" name="Data Brief">
        <title>Shoot transcriptome of the giant reed, Arundo donax.</title>
        <authorList>
            <person name="Barrero R.A."/>
            <person name="Guerrero F.D."/>
            <person name="Moolhuijzen P."/>
            <person name="Goolsby J.A."/>
            <person name="Tidwell J."/>
            <person name="Bellgard S.E."/>
            <person name="Bellgard M.I."/>
        </authorList>
    </citation>
    <scope>NUCLEOTIDE SEQUENCE</scope>
    <source>
        <tissue evidence="1">Shoot tissue taken approximately 20 cm above the soil surface</tissue>
    </source>
</reference>
<proteinExistence type="predicted"/>
<sequence length="22" mass="2641">MFSLFFLLHICSLLRAEFQLVI</sequence>